<dbReference type="AlphaFoldDB" id="A0A973WS27"/>
<protein>
    <submittedName>
        <fullName evidence="1">Uncharacterized protein</fullName>
    </submittedName>
</protein>
<accession>A0A973WS27</accession>
<dbReference type="EMBL" id="JABWSX010000001">
    <property type="protein sequence ID" value="NVL10009.1"/>
    <property type="molecule type" value="Genomic_DNA"/>
</dbReference>
<reference evidence="1" key="1">
    <citation type="submission" date="2020-06" db="EMBL/GenBank/DDBJ databases">
        <title>Whole Genome Sequence of Bradyrhizobium sp. Strain 66S1MB.</title>
        <authorList>
            <person name="Bromfield E."/>
            <person name="Cloutier S."/>
        </authorList>
    </citation>
    <scope>NUCLEOTIDE SEQUENCE</scope>
    <source>
        <strain evidence="1">66S1MB</strain>
    </source>
</reference>
<comment type="caution">
    <text evidence="1">The sequence shown here is derived from an EMBL/GenBank/DDBJ whole genome shotgun (WGS) entry which is preliminary data.</text>
</comment>
<evidence type="ECO:0000313" key="1">
    <source>
        <dbReference type="EMBL" id="NVL10009.1"/>
    </source>
</evidence>
<sequence length="94" mass="10715">MPDIANLDRRKRHRPAPSLACRAAPIDPFELWSVHRHKAREALQEAVFALQITHARTSIVIGKIENLENRKQLQAQSTRIGTLIDLAWCRLGDI</sequence>
<dbReference type="RefSeq" id="WP_176533338.1">
    <property type="nucleotide sequence ID" value="NZ_CP088022.1"/>
</dbReference>
<name>A0A973WS27_9BRAD</name>
<gene>
    <name evidence="1" type="ORF">HU230_30310</name>
</gene>
<proteinExistence type="predicted"/>
<organism evidence="1">
    <name type="scientific">Bradyrhizobium quebecense</name>
    <dbReference type="NCBI Taxonomy" id="2748629"/>
    <lineage>
        <taxon>Bacteria</taxon>
        <taxon>Pseudomonadati</taxon>
        <taxon>Pseudomonadota</taxon>
        <taxon>Alphaproteobacteria</taxon>
        <taxon>Hyphomicrobiales</taxon>
        <taxon>Nitrobacteraceae</taxon>
        <taxon>Bradyrhizobium</taxon>
    </lineage>
</organism>